<keyword evidence="3" id="KW-1185">Reference proteome</keyword>
<comment type="caution">
    <text evidence="2">The sequence shown here is derived from an EMBL/GenBank/DDBJ whole genome shotgun (WGS) entry which is preliminary data.</text>
</comment>
<dbReference type="AlphaFoldDB" id="A0A7W8JZH0"/>
<sequence length="159" mass="17196">MKRLILPALLAACNQEDGDIEGVKRVQNEGDTHQEGRITDAQTPSAGGPHHPGWQNCGVYDRPLYDEYAVHSLEYGAGWLTSRLDLPTGQLEALKKLVEGRPYTVLSSHETQLAPLVLSAWNKPLEVQAVSDPRVKSFLQKDGPGGEAPEIGALCSGTV</sequence>
<evidence type="ECO:0000313" key="3">
    <source>
        <dbReference type="Proteomes" id="UP000552709"/>
    </source>
</evidence>
<gene>
    <name evidence="2" type="ORF">HNQ08_003576</name>
</gene>
<protein>
    <recommendedName>
        <fullName evidence="4">DUF3105 domain-containing protein</fullName>
    </recommendedName>
</protein>
<name>A0A7W8JZH0_9DEIO</name>
<dbReference type="RefSeq" id="WP_184134871.1">
    <property type="nucleotide sequence ID" value="NZ_JACHFL010000010.1"/>
</dbReference>
<evidence type="ECO:0000256" key="1">
    <source>
        <dbReference type="SAM" id="MobiDB-lite"/>
    </source>
</evidence>
<evidence type="ECO:0008006" key="4">
    <source>
        <dbReference type="Google" id="ProtNLM"/>
    </source>
</evidence>
<dbReference type="Proteomes" id="UP000552709">
    <property type="component" value="Unassembled WGS sequence"/>
</dbReference>
<accession>A0A7W8JZH0</accession>
<feature type="region of interest" description="Disordered" evidence="1">
    <location>
        <begin position="30"/>
        <end position="53"/>
    </location>
</feature>
<evidence type="ECO:0000313" key="2">
    <source>
        <dbReference type="EMBL" id="MBB5364464.1"/>
    </source>
</evidence>
<organism evidence="2 3">
    <name type="scientific">Deinococcus humi</name>
    <dbReference type="NCBI Taxonomy" id="662880"/>
    <lineage>
        <taxon>Bacteria</taxon>
        <taxon>Thermotogati</taxon>
        <taxon>Deinococcota</taxon>
        <taxon>Deinococci</taxon>
        <taxon>Deinococcales</taxon>
        <taxon>Deinococcaceae</taxon>
        <taxon>Deinococcus</taxon>
    </lineage>
</organism>
<dbReference type="InterPro" id="IPR021454">
    <property type="entry name" value="DUF3105"/>
</dbReference>
<dbReference type="EMBL" id="JACHFL010000010">
    <property type="protein sequence ID" value="MBB5364464.1"/>
    <property type="molecule type" value="Genomic_DNA"/>
</dbReference>
<proteinExistence type="predicted"/>
<dbReference type="Pfam" id="PF11303">
    <property type="entry name" value="DUF3105"/>
    <property type="match status" value="1"/>
</dbReference>
<reference evidence="2 3" key="1">
    <citation type="submission" date="2020-08" db="EMBL/GenBank/DDBJ databases">
        <title>Genomic Encyclopedia of Type Strains, Phase IV (KMG-IV): sequencing the most valuable type-strain genomes for metagenomic binning, comparative biology and taxonomic classification.</title>
        <authorList>
            <person name="Goeker M."/>
        </authorList>
    </citation>
    <scope>NUCLEOTIDE SEQUENCE [LARGE SCALE GENOMIC DNA]</scope>
    <source>
        <strain evidence="2 3">DSM 27939</strain>
    </source>
</reference>